<protein>
    <recommendedName>
        <fullName evidence="2">diguanylate cyclase</fullName>
        <ecNumber evidence="2">2.7.7.65</ecNumber>
    </recommendedName>
</protein>
<dbReference type="InterPro" id="IPR000160">
    <property type="entry name" value="GGDEF_dom"/>
</dbReference>
<evidence type="ECO:0000256" key="2">
    <source>
        <dbReference type="ARBA" id="ARBA00012528"/>
    </source>
</evidence>
<dbReference type="EC" id="2.7.7.65" evidence="2"/>
<dbReference type="SMART" id="SM00267">
    <property type="entry name" value="GGDEF"/>
    <property type="match status" value="1"/>
</dbReference>
<dbReference type="NCBIfam" id="TIGR00254">
    <property type="entry name" value="GGDEF"/>
    <property type="match status" value="1"/>
</dbReference>
<evidence type="ECO:0000256" key="3">
    <source>
        <dbReference type="ARBA" id="ARBA00034247"/>
    </source>
</evidence>
<dbReference type="EMBL" id="SNXI01000012">
    <property type="protein sequence ID" value="TDP31664.1"/>
    <property type="molecule type" value="Genomic_DNA"/>
</dbReference>
<evidence type="ECO:0000313" key="9">
    <source>
        <dbReference type="EMBL" id="TDP31664.1"/>
    </source>
</evidence>
<dbReference type="PANTHER" id="PTHR45138">
    <property type="entry name" value="REGULATORY COMPONENTS OF SENSORY TRANSDUCTION SYSTEM"/>
    <property type="match status" value="1"/>
</dbReference>
<keyword evidence="6" id="KW-0812">Transmembrane</keyword>
<dbReference type="FunFam" id="3.30.70.270:FF:000001">
    <property type="entry name" value="Diguanylate cyclase domain protein"/>
    <property type="match status" value="1"/>
</dbReference>
<proteinExistence type="predicted"/>
<dbReference type="InterPro" id="IPR029787">
    <property type="entry name" value="Nucleotide_cyclase"/>
</dbReference>
<evidence type="ECO:0000256" key="7">
    <source>
        <dbReference type="SAM" id="SignalP"/>
    </source>
</evidence>
<dbReference type="InterPro" id="IPR050469">
    <property type="entry name" value="Diguanylate_Cyclase"/>
</dbReference>
<dbReference type="GO" id="GO:0052621">
    <property type="term" value="F:diguanylate cyclase activity"/>
    <property type="evidence" value="ECO:0007669"/>
    <property type="project" value="UniProtKB-EC"/>
</dbReference>
<dbReference type="AlphaFoldDB" id="A0A4R6P1U0"/>
<comment type="cofactor">
    <cofactor evidence="1">
        <name>Mg(2+)</name>
        <dbReference type="ChEBI" id="CHEBI:18420"/>
    </cofactor>
</comment>
<keyword evidence="5" id="KW-0175">Coiled coil</keyword>
<feature type="transmembrane region" description="Helical" evidence="6">
    <location>
        <begin position="421"/>
        <end position="441"/>
    </location>
</feature>
<dbReference type="CDD" id="cd01949">
    <property type="entry name" value="GGDEF"/>
    <property type="match status" value="1"/>
</dbReference>
<keyword evidence="6" id="KW-0472">Membrane</keyword>
<keyword evidence="4" id="KW-0802">TPR repeat</keyword>
<keyword evidence="7" id="KW-0732">Signal</keyword>
<feature type="coiled-coil region" evidence="5">
    <location>
        <begin position="372"/>
        <end position="418"/>
    </location>
</feature>
<feature type="chain" id="PRO_5020794459" description="diguanylate cyclase" evidence="7">
    <location>
        <begin position="23"/>
        <end position="622"/>
    </location>
</feature>
<dbReference type="RefSeq" id="WP_243734543.1">
    <property type="nucleotide sequence ID" value="NZ_SNXI01000012.1"/>
</dbReference>
<evidence type="ECO:0000259" key="8">
    <source>
        <dbReference type="PROSITE" id="PS50887"/>
    </source>
</evidence>
<comment type="catalytic activity">
    <reaction evidence="3">
        <text>2 GTP = 3',3'-c-di-GMP + 2 diphosphate</text>
        <dbReference type="Rhea" id="RHEA:24898"/>
        <dbReference type="ChEBI" id="CHEBI:33019"/>
        <dbReference type="ChEBI" id="CHEBI:37565"/>
        <dbReference type="ChEBI" id="CHEBI:58805"/>
        <dbReference type="EC" id="2.7.7.65"/>
    </reaction>
</comment>
<name>A0A4R6P1U0_9GAMM</name>
<feature type="repeat" description="TPR" evidence="4">
    <location>
        <begin position="220"/>
        <end position="253"/>
    </location>
</feature>
<dbReference type="Gene3D" id="3.30.70.270">
    <property type="match status" value="1"/>
</dbReference>
<evidence type="ECO:0000256" key="4">
    <source>
        <dbReference type="PROSITE-ProRule" id="PRU00339"/>
    </source>
</evidence>
<dbReference type="PROSITE" id="PS50887">
    <property type="entry name" value="GGDEF"/>
    <property type="match status" value="1"/>
</dbReference>
<dbReference type="PANTHER" id="PTHR45138:SF9">
    <property type="entry name" value="DIGUANYLATE CYCLASE DGCM-RELATED"/>
    <property type="match status" value="1"/>
</dbReference>
<dbReference type="SUPFAM" id="SSF48452">
    <property type="entry name" value="TPR-like"/>
    <property type="match status" value="1"/>
</dbReference>
<feature type="domain" description="GGDEF" evidence="8">
    <location>
        <begin position="484"/>
        <end position="616"/>
    </location>
</feature>
<evidence type="ECO:0000256" key="1">
    <source>
        <dbReference type="ARBA" id="ARBA00001946"/>
    </source>
</evidence>
<organism evidence="9 10">
    <name type="scientific">Idiomarina aquatica</name>
    <dbReference type="NCBI Taxonomy" id="1327752"/>
    <lineage>
        <taxon>Bacteria</taxon>
        <taxon>Pseudomonadati</taxon>
        <taxon>Pseudomonadota</taxon>
        <taxon>Gammaproteobacteria</taxon>
        <taxon>Alteromonadales</taxon>
        <taxon>Idiomarinaceae</taxon>
        <taxon>Idiomarina</taxon>
    </lineage>
</organism>
<dbReference type="Pfam" id="PF00990">
    <property type="entry name" value="GGDEF"/>
    <property type="match status" value="1"/>
</dbReference>
<dbReference type="Proteomes" id="UP000295531">
    <property type="component" value="Unassembled WGS sequence"/>
</dbReference>
<gene>
    <name evidence="9" type="ORF">DEU29_11265</name>
</gene>
<dbReference type="InterPro" id="IPR019734">
    <property type="entry name" value="TPR_rpt"/>
</dbReference>
<dbReference type="SUPFAM" id="SSF55073">
    <property type="entry name" value="Nucleotide cyclase"/>
    <property type="match status" value="1"/>
</dbReference>
<feature type="signal peptide" evidence="7">
    <location>
        <begin position="1"/>
        <end position="22"/>
    </location>
</feature>
<keyword evidence="6" id="KW-1133">Transmembrane helix</keyword>
<dbReference type="InterPro" id="IPR043128">
    <property type="entry name" value="Rev_trsase/Diguanyl_cyclase"/>
</dbReference>
<evidence type="ECO:0000313" key="10">
    <source>
        <dbReference type="Proteomes" id="UP000295531"/>
    </source>
</evidence>
<dbReference type="PROSITE" id="PS50005">
    <property type="entry name" value="TPR"/>
    <property type="match status" value="1"/>
</dbReference>
<comment type="caution">
    <text evidence="9">The sequence shown here is derived from an EMBL/GenBank/DDBJ whole genome shotgun (WGS) entry which is preliminary data.</text>
</comment>
<evidence type="ECO:0000256" key="5">
    <source>
        <dbReference type="SAM" id="Coils"/>
    </source>
</evidence>
<sequence length="622" mass="70585">MKLTFRALIILSFLLSSLPGLASEPWQQWRIDASSDPDKWLETSQQWIETYDSQRDFSKLAMAYALRAEALRYSGNEDQVQSTIEEGLRFANIADDPVATALLRINQGWYFLQRSILNRAAASAAYAVEAAKASGNNNLFIEAEILEAQVFHDSGDVARALEILESLEAEQRSDLPRLQLEFHSLIGAIYLDVGATGIALEHIRDAYEIARDSLGAWDRSVAEYNLARAYARTGELSQAREFFEQALQTSRSINDGLGVAYAQMRLAEIEHQQGNNDIALTLLDKTLPDFRDAAAHPMEAQSLLLKAEILLAEARLASAKGVIDTTQSLINTLQDVTLKQRLYEIISDYHQQQGNAELALQAYKTSVDYLLERQAEVQNKQIQEIMVRLEIREQEATNELLQKENQLQQLQLQEQQTSNYLMLWLLFSGAAIVLLISYFLYQQMRSRRRYAELALKDDLTGAPNRRAVVRHCKLGLEQVRQNKAALALAIIDFDYFKQVNDSFGHDVGDAVLKRFADVTQECLRRQDHFGRMGGEEWLLVLFDASENDAELIFSRILNRMNEVEIKGLPRDYRVTFSMGFAEATADDTFERLYKRADDVLYAAKERGRQRLQIAPLPPAQNG</sequence>
<dbReference type="SMART" id="SM00028">
    <property type="entry name" value="TPR"/>
    <property type="match status" value="2"/>
</dbReference>
<dbReference type="Pfam" id="PF13424">
    <property type="entry name" value="TPR_12"/>
    <property type="match status" value="1"/>
</dbReference>
<accession>A0A4R6P1U0</accession>
<keyword evidence="10" id="KW-1185">Reference proteome</keyword>
<evidence type="ECO:0000256" key="6">
    <source>
        <dbReference type="SAM" id="Phobius"/>
    </source>
</evidence>
<dbReference type="InterPro" id="IPR011990">
    <property type="entry name" value="TPR-like_helical_dom_sf"/>
</dbReference>
<dbReference type="Gene3D" id="1.25.40.10">
    <property type="entry name" value="Tetratricopeptide repeat domain"/>
    <property type="match status" value="1"/>
</dbReference>
<reference evidence="9 10" key="1">
    <citation type="submission" date="2019-03" db="EMBL/GenBank/DDBJ databases">
        <title>Freshwater and sediment microbial communities from various areas in North America, analyzing microbe dynamics in response to fracking.</title>
        <authorList>
            <person name="Lamendella R."/>
        </authorList>
    </citation>
    <scope>NUCLEOTIDE SEQUENCE [LARGE SCALE GENOMIC DNA]</scope>
    <source>
        <strain evidence="9 10">18_TX</strain>
    </source>
</reference>